<organism evidence="6 7">
    <name type="scientific">Pseudomonas taeanensis MS-3</name>
    <dbReference type="NCBI Taxonomy" id="1395571"/>
    <lineage>
        <taxon>Bacteria</taxon>
        <taxon>Pseudomonadati</taxon>
        <taxon>Pseudomonadota</taxon>
        <taxon>Gammaproteobacteria</taxon>
        <taxon>Pseudomonadales</taxon>
        <taxon>Pseudomonadaceae</taxon>
        <taxon>Pseudomonas</taxon>
    </lineage>
</organism>
<accession>A0A0A1YJW1</accession>
<dbReference type="EMBL" id="AWSQ01000004">
    <property type="protein sequence ID" value="KFX69258.1"/>
    <property type="molecule type" value="Genomic_DNA"/>
</dbReference>
<dbReference type="Pfam" id="PF04828">
    <property type="entry name" value="GFA"/>
    <property type="match status" value="1"/>
</dbReference>
<keyword evidence="7" id="KW-1185">Reference proteome</keyword>
<evidence type="ECO:0000313" key="7">
    <source>
        <dbReference type="Proteomes" id="UP000030063"/>
    </source>
</evidence>
<keyword evidence="2" id="KW-0479">Metal-binding</keyword>
<evidence type="ECO:0000256" key="1">
    <source>
        <dbReference type="ARBA" id="ARBA00005495"/>
    </source>
</evidence>
<dbReference type="eggNOG" id="COG3791">
    <property type="taxonomic scope" value="Bacteria"/>
</dbReference>
<gene>
    <name evidence="6" type="ORF">TMS3_0117515</name>
</gene>
<reference evidence="6 7" key="1">
    <citation type="journal article" date="2014" name="Genome Announc.">
        <title>Draft Genome Sequence of Petroleum Oil-Degrading Marine Bacterium Pseudomonas taeanensis Strain MS-3, Isolated from a Crude Oil-Contaminated Seashore.</title>
        <authorList>
            <person name="Lee S.Y."/>
            <person name="Kim S.H."/>
            <person name="Lee D.G."/>
            <person name="Shin S."/>
            <person name="Yun S.H."/>
            <person name="Choi C.W."/>
            <person name="Chung Y.H."/>
            <person name="Choi J.S."/>
            <person name="Kahng H.Y."/>
            <person name="Kim S.I."/>
        </authorList>
    </citation>
    <scope>NUCLEOTIDE SEQUENCE [LARGE SCALE GENOMIC DNA]</scope>
    <source>
        <strain evidence="6 7">MS-3</strain>
    </source>
</reference>
<dbReference type="Proteomes" id="UP000030063">
    <property type="component" value="Unassembled WGS sequence"/>
</dbReference>
<keyword evidence="3" id="KW-0862">Zinc</keyword>
<dbReference type="GO" id="GO:0046872">
    <property type="term" value="F:metal ion binding"/>
    <property type="evidence" value="ECO:0007669"/>
    <property type="project" value="UniProtKB-KW"/>
</dbReference>
<dbReference type="SUPFAM" id="SSF51316">
    <property type="entry name" value="Mss4-like"/>
    <property type="match status" value="1"/>
</dbReference>
<sequence length="135" mass="14690">MQAVIEGGCLCGTVRFSLNNEFAKFYLCHCSQCRKITGSSNAANLFTAPQNIEWLSGQASMKRFDYPGRGFTSVFCTECGSGLPYLSKSGKALIVPAGCLNDEPNIAPQANIFWLERAGWFESGVSAEHFDGFPT</sequence>
<evidence type="ECO:0000259" key="5">
    <source>
        <dbReference type="PROSITE" id="PS51891"/>
    </source>
</evidence>
<dbReference type="STRING" id="1395571.TMS3_0117515"/>
<dbReference type="PANTHER" id="PTHR33337">
    <property type="entry name" value="GFA DOMAIN-CONTAINING PROTEIN"/>
    <property type="match status" value="1"/>
</dbReference>
<dbReference type="OrthoDB" id="4188830at2"/>
<proteinExistence type="inferred from homology"/>
<evidence type="ECO:0000256" key="3">
    <source>
        <dbReference type="ARBA" id="ARBA00022833"/>
    </source>
</evidence>
<comment type="caution">
    <text evidence="6">The sequence shown here is derived from an EMBL/GenBank/DDBJ whole genome shotgun (WGS) entry which is preliminary data.</text>
</comment>
<evidence type="ECO:0000256" key="4">
    <source>
        <dbReference type="ARBA" id="ARBA00023239"/>
    </source>
</evidence>
<dbReference type="InterPro" id="IPR006913">
    <property type="entry name" value="CENP-V/GFA"/>
</dbReference>
<evidence type="ECO:0000256" key="2">
    <source>
        <dbReference type="ARBA" id="ARBA00022723"/>
    </source>
</evidence>
<feature type="domain" description="CENP-V/GFA" evidence="5">
    <location>
        <begin position="5"/>
        <end position="115"/>
    </location>
</feature>
<name>A0A0A1YJW1_9PSED</name>
<dbReference type="GO" id="GO:0016846">
    <property type="term" value="F:carbon-sulfur lyase activity"/>
    <property type="evidence" value="ECO:0007669"/>
    <property type="project" value="InterPro"/>
</dbReference>
<dbReference type="InterPro" id="IPR011057">
    <property type="entry name" value="Mss4-like_sf"/>
</dbReference>
<dbReference type="PANTHER" id="PTHR33337:SF40">
    <property type="entry name" value="CENP-V_GFA DOMAIN-CONTAINING PROTEIN-RELATED"/>
    <property type="match status" value="1"/>
</dbReference>
<keyword evidence="4" id="KW-0456">Lyase</keyword>
<dbReference type="RefSeq" id="WP_025166495.1">
    <property type="nucleotide sequence ID" value="NZ_AWSQ01000004.1"/>
</dbReference>
<evidence type="ECO:0000313" key="6">
    <source>
        <dbReference type="EMBL" id="KFX69258.1"/>
    </source>
</evidence>
<dbReference type="PROSITE" id="PS51891">
    <property type="entry name" value="CENP_V_GFA"/>
    <property type="match status" value="1"/>
</dbReference>
<dbReference type="Gene3D" id="3.90.1590.10">
    <property type="entry name" value="glutathione-dependent formaldehyde- activating enzyme (gfa)"/>
    <property type="match status" value="1"/>
</dbReference>
<protein>
    <submittedName>
        <fullName evidence="6">Aldehyde-activating protein</fullName>
    </submittedName>
</protein>
<comment type="similarity">
    <text evidence="1">Belongs to the Gfa family.</text>
</comment>
<dbReference type="AlphaFoldDB" id="A0A0A1YJW1"/>